<organism evidence="1 2">
    <name type="scientific">Rothia mucilaginosa (strain DY-18)</name>
    <name type="common">Stomatococcus mucilaginosus</name>
    <dbReference type="NCBI Taxonomy" id="680646"/>
    <lineage>
        <taxon>Bacteria</taxon>
        <taxon>Bacillati</taxon>
        <taxon>Actinomycetota</taxon>
        <taxon>Actinomycetes</taxon>
        <taxon>Micrococcales</taxon>
        <taxon>Micrococcaceae</taxon>
        <taxon>Rothia</taxon>
    </lineage>
</organism>
<proteinExistence type="predicted"/>
<protein>
    <submittedName>
        <fullName evidence="1">Subtilisin-like serine protease</fullName>
    </submittedName>
</protein>
<evidence type="ECO:0000313" key="2">
    <source>
        <dbReference type="Proteomes" id="UP000001883"/>
    </source>
</evidence>
<keyword evidence="1" id="KW-0645">Protease</keyword>
<dbReference type="GO" id="GO:0006508">
    <property type="term" value="P:proteolysis"/>
    <property type="evidence" value="ECO:0007669"/>
    <property type="project" value="UniProtKB-KW"/>
</dbReference>
<dbReference type="KEGG" id="rmu:RMDY18_06230"/>
<sequence length="98" mass="10601">MLDKTVPIPGARLVAPDYSARRLMEIKIGVRHIAREIVVETSEAKEILTEKVTKAIEDGSILEIMDDKGNTTLIPGGQISYVELGSDAKRHVGFGIGA</sequence>
<evidence type="ECO:0000313" key="1">
    <source>
        <dbReference type="EMBL" id="BAI64455.1"/>
    </source>
</evidence>
<reference evidence="2" key="1">
    <citation type="submission" date="2009-07" db="EMBL/GenBank/DDBJ databases">
        <title>Complete genome sequence of Rothia mucilaginosa DJ.</title>
        <authorList>
            <person name="Yamane K."/>
            <person name="Nambu T."/>
            <person name="Mashimo C."/>
            <person name="Sugimori C."/>
            <person name="Yamanaka T."/>
            <person name="Leung K."/>
            <person name="Fukushima H."/>
        </authorList>
    </citation>
    <scope>NUCLEOTIDE SEQUENCE [LARGE SCALE GENOMIC DNA]</scope>
    <source>
        <strain evidence="2">DY-18</strain>
    </source>
</reference>
<dbReference type="GO" id="GO:0008233">
    <property type="term" value="F:peptidase activity"/>
    <property type="evidence" value="ECO:0007669"/>
    <property type="project" value="UniProtKB-KW"/>
</dbReference>
<reference evidence="1 2" key="2">
    <citation type="journal article" date="2010" name="J Osaka Dent Univ">
        <title>Isolation and identification of Rothia mucilaginosa from persistent apical periodontitis lesions.</title>
        <authorList>
            <person name="Yamane K."/>
            <person name="Yoshida M."/>
            <person name="Fujihira T."/>
            <person name="Baba T."/>
            <person name="Tsuji N."/>
            <person name="Hayashi H."/>
            <person name="Sugimori C."/>
            <person name="Yamanaka T."/>
            <person name="Mashimo C."/>
            <person name="Nambu T."/>
            <person name="Kawai H."/>
            <person name="Fukushima H."/>
        </authorList>
    </citation>
    <scope>NUCLEOTIDE SEQUENCE [LARGE SCALE GENOMIC DNA]</scope>
    <source>
        <strain evidence="1 2">DY-18</strain>
    </source>
</reference>
<dbReference type="InterPro" id="IPR021456">
    <property type="entry name" value="DUF3107"/>
</dbReference>
<reference evidence="1 2" key="3">
    <citation type="journal article" date="2010" name="Sequencing">
        <title>Complete Genome Sequence of Rothia mucilaginosa DY-18: A Clinical Isolate with Dense Meshwork-Like Structures from a Persistent Apical Periodontitis Lesion.</title>
        <authorList>
            <person name="Yamane K."/>
            <person name="Nambu T."/>
            <person name="Yamanaka T."/>
            <person name="Mashimo C."/>
            <person name="Sugimori C."/>
            <person name="Leung K.-P."/>
            <person name="Fukushima H."/>
        </authorList>
    </citation>
    <scope>NUCLEOTIDE SEQUENCE [LARGE SCALE GENOMIC DNA]</scope>
    <source>
        <strain evidence="1 2">DY-18</strain>
    </source>
</reference>
<dbReference type="Proteomes" id="UP000001883">
    <property type="component" value="Chromosome"/>
</dbReference>
<keyword evidence="2" id="KW-1185">Reference proteome</keyword>
<dbReference type="Pfam" id="PF11305">
    <property type="entry name" value="DUF3107"/>
    <property type="match status" value="1"/>
</dbReference>
<dbReference type="EMBL" id="AP011540">
    <property type="protein sequence ID" value="BAI64455.1"/>
    <property type="molecule type" value="Genomic_DNA"/>
</dbReference>
<dbReference type="eggNOG" id="ENOG5032YJA">
    <property type="taxonomic scope" value="Bacteria"/>
</dbReference>
<gene>
    <name evidence="1" type="ordered locus">RMDY18_06230</name>
</gene>
<name>D2NS29_ROTMD</name>
<keyword evidence="1" id="KW-0378">Hydrolase</keyword>
<dbReference type="STRING" id="680646.RMDY18_06230"/>
<accession>D2NS29</accession>
<dbReference type="AlphaFoldDB" id="D2NS29"/>
<dbReference type="HOGENOM" id="CLU_168842_2_0_11"/>